<reference evidence="1 2" key="1">
    <citation type="submission" date="2011-02" db="EMBL/GenBank/DDBJ databases">
        <title>The Genome Sequence of Sphaeroforma arctica JP610.</title>
        <authorList>
            <consortium name="The Broad Institute Genome Sequencing Platform"/>
            <person name="Russ C."/>
            <person name="Cuomo C."/>
            <person name="Young S.K."/>
            <person name="Zeng Q."/>
            <person name="Gargeya S."/>
            <person name="Alvarado L."/>
            <person name="Berlin A."/>
            <person name="Chapman S.B."/>
            <person name="Chen Z."/>
            <person name="Freedman E."/>
            <person name="Gellesch M."/>
            <person name="Goldberg J."/>
            <person name="Griggs A."/>
            <person name="Gujja S."/>
            <person name="Heilman E."/>
            <person name="Heiman D."/>
            <person name="Howarth C."/>
            <person name="Mehta T."/>
            <person name="Neiman D."/>
            <person name="Pearson M."/>
            <person name="Roberts A."/>
            <person name="Saif S."/>
            <person name="Shea T."/>
            <person name="Shenoy N."/>
            <person name="Sisk P."/>
            <person name="Stolte C."/>
            <person name="Sykes S."/>
            <person name="White J."/>
            <person name="Yandava C."/>
            <person name="Burger G."/>
            <person name="Gray M.W."/>
            <person name="Holland P.W.H."/>
            <person name="King N."/>
            <person name="Lang F.B.F."/>
            <person name="Roger A.J."/>
            <person name="Ruiz-Trillo I."/>
            <person name="Haas B."/>
            <person name="Nusbaum C."/>
            <person name="Birren B."/>
        </authorList>
    </citation>
    <scope>NUCLEOTIDE SEQUENCE [LARGE SCALE GENOMIC DNA]</scope>
    <source>
        <strain evidence="1 2">JP610</strain>
    </source>
</reference>
<protein>
    <submittedName>
        <fullName evidence="1">Uncharacterized protein</fullName>
    </submittedName>
</protein>
<sequence>MNGSRLQPEDKEKWLKFWSSTNMQELIGFGQAYNEDSDLHNAFKKKIGTTRAPTSDEYAHNKIVRRFVKALCDTKVDKCVYQQAV</sequence>
<keyword evidence="2" id="KW-1185">Reference proteome</keyword>
<dbReference type="GeneID" id="25910542"/>
<proteinExistence type="predicted"/>
<dbReference type="RefSeq" id="XP_014151405.1">
    <property type="nucleotide sequence ID" value="XM_014295930.1"/>
</dbReference>
<dbReference type="Proteomes" id="UP000054560">
    <property type="component" value="Unassembled WGS sequence"/>
</dbReference>
<accession>A0A0L0FNA9</accession>
<organism evidence="1 2">
    <name type="scientific">Sphaeroforma arctica JP610</name>
    <dbReference type="NCBI Taxonomy" id="667725"/>
    <lineage>
        <taxon>Eukaryota</taxon>
        <taxon>Ichthyosporea</taxon>
        <taxon>Ichthyophonida</taxon>
        <taxon>Sphaeroforma</taxon>
    </lineage>
</organism>
<evidence type="ECO:0000313" key="2">
    <source>
        <dbReference type="Proteomes" id="UP000054560"/>
    </source>
</evidence>
<dbReference type="AlphaFoldDB" id="A0A0L0FNA9"/>
<gene>
    <name evidence="1" type="ORF">SARC_10038</name>
</gene>
<dbReference type="EMBL" id="KQ242713">
    <property type="protein sequence ID" value="KNC77503.1"/>
    <property type="molecule type" value="Genomic_DNA"/>
</dbReference>
<evidence type="ECO:0000313" key="1">
    <source>
        <dbReference type="EMBL" id="KNC77503.1"/>
    </source>
</evidence>
<name>A0A0L0FNA9_9EUKA</name>